<evidence type="ECO:0000256" key="4">
    <source>
        <dbReference type="ARBA" id="ARBA00023002"/>
    </source>
</evidence>
<dbReference type="PRINTS" id="PR00368">
    <property type="entry name" value="FADPNR"/>
</dbReference>
<comment type="similarity">
    <text evidence="1">Belongs to the NADH dehydrogenase family.</text>
</comment>
<feature type="region of interest" description="Disordered" evidence="6">
    <location>
        <begin position="156"/>
        <end position="180"/>
    </location>
</feature>
<feature type="compositionally biased region" description="Basic and acidic residues" evidence="6">
    <location>
        <begin position="164"/>
        <end position="180"/>
    </location>
</feature>
<keyword evidence="2" id="KW-0285">Flavoprotein</keyword>
<evidence type="ECO:0000256" key="5">
    <source>
        <dbReference type="ARBA" id="ARBA00023027"/>
    </source>
</evidence>
<reference evidence="10" key="1">
    <citation type="submission" date="2014-09" db="EMBL/GenBank/DDBJ databases">
        <authorList>
            <person name="Sharma Rahul"/>
            <person name="Thines Marco"/>
        </authorList>
    </citation>
    <scope>NUCLEOTIDE SEQUENCE [LARGE SCALE GENOMIC DNA]</scope>
</reference>
<evidence type="ECO:0000259" key="7">
    <source>
        <dbReference type="Pfam" id="PF07992"/>
    </source>
</evidence>
<dbReference type="Pfam" id="PF22366">
    <property type="entry name" value="NDH2_C"/>
    <property type="match status" value="1"/>
</dbReference>
<proteinExistence type="inferred from homology"/>
<dbReference type="InterPro" id="IPR045024">
    <property type="entry name" value="NDH-2"/>
</dbReference>
<feature type="domain" description="FAD/NAD(P)-binding" evidence="7">
    <location>
        <begin position="27"/>
        <end position="436"/>
    </location>
</feature>
<dbReference type="InterPro" id="IPR036188">
    <property type="entry name" value="FAD/NAD-bd_sf"/>
</dbReference>
<dbReference type="AlphaFoldDB" id="A0A0P1BD73"/>
<dbReference type="GO" id="GO:0003954">
    <property type="term" value="F:NADH dehydrogenase activity"/>
    <property type="evidence" value="ECO:0007669"/>
    <property type="project" value="InterPro"/>
</dbReference>
<feature type="domain" description="External alternative NADH-ubiquinone oxidoreductase-like C-terminal" evidence="8">
    <location>
        <begin position="459"/>
        <end position="517"/>
    </location>
</feature>
<dbReference type="PANTHER" id="PTHR43706:SF13">
    <property type="entry name" value="NADH DEHYDROGENASE-RELATED"/>
    <property type="match status" value="1"/>
</dbReference>
<keyword evidence="9" id="KW-0830">Ubiquinone</keyword>
<dbReference type="SUPFAM" id="SSF51905">
    <property type="entry name" value="FAD/NAD(P)-binding domain"/>
    <property type="match status" value="2"/>
</dbReference>
<keyword evidence="3" id="KW-0274">FAD</keyword>
<dbReference type="PANTHER" id="PTHR43706">
    <property type="entry name" value="NADH DEHYDROGENASE"/>
    <property type="match status" value="1"/>
</dbReference>
<dbReference type="InterPro" id="IPR023753">
    <property type="entry name" value="FAD/NAD-binding_dom"/>
</dbReference>
<dbReference type="Gene3D" id="3.50.50.100">
    <property type="match status" value="2"/>
</dbReference>
<keyword evidence="5" id="KW-0520">NAD</keyword>
<evidence type="ECO:0000256" key="6">
    <source>
        <dbReference type="SAM" id="MobiDB-lite"/>
    </source>
</evidence>
<dbReference type="GO" id="GO:0005739">
    <property type="term" value="C:mitochondrion"/>
    <property type="evidence" value="ECO:0007669"/>
    <property type="project" value="UniProtKB-ARBA"/>
</dbReference>
<feature type="region of interest" description="Disordered" evidence="6">
    <location>
        <begin position="1"/>
        <end position="24"/>
    </location>
</feature>
<dbReference type="EMBL" id="CCYA01000238">
    <property type="protein sequence ID" value="CEH14014.1"/>
    <property type="molecule type" value="Genomic_DNA"/>
</dbReference>
<dbReference type="Proteomes" id="UP000054845">
    <property type="component" value="Unassembled WGS sequence"/>
</dbReference>
<dbReference type="InterPro" id="IPR054585">
    <property type="entry name" value="NDH2-like_C"/>
</dbReference>
<keyword evidence="10" id="KW-1185">Reference proteome</keyword>
<name>A0A0P1BD73_9BASI</name>
<evidence type="ECO:0000259" key="8">
    <source>
        <dbReference type="Pfam" id="PF22366"/>
    </source>
</evidence>
<evidence type="ECO:0000256" key="2">
    <source>
        <dbReference type="ARBA" id="ARBA00022630"/>
    </source>
</evidence>
<dbReference type="STRING" id="401625.A0A0P1BD73"/>
<organism evidence="9 10">
    <name type="scientific">Ceraceosorus bombacis</name>
    <dbReference type="NCBI Taxonomy" id="401625"/>
    <lineage>
        <taxon>Eukaryota</taxon>
        <taxon>Fungi</taxon>
        <taxon>Dikarya</taxon>
        <taxon>Basidiomycota</taxon>
        <taxon>Ustilaginomycotina</taxon>
        <taxon>Exobasidiomycetes</taxon>
        <taxon>Ceraceosorales</taxon>
        <taxon>Ceraceosoraceae</taxon>
        <taxon>Ceraceosorus</taxon>
    </lineage>
</organism>
<sequence length="521" mass="57367">MHRTHPIPARVLPVNPPLDSSGKTKPRVVVLGSGWGAMTVLKSIDHSKYEVVCVSPNSSFNMTPLLAQAAVGSLDFKATMESVRSCGSTQLYHAWADGIDTTAKHLLLTPAYPPAFRTAPPATLGPDDAPMRSFPNARGGHSTSFVRPPHRRAIESSEVEVDGESSRSRHHAQSEGETWRSAEEGRQYLLPYDKLVISVGAYNRTFKTPGVRENAWFLKDVQNARSIRWRILEVFEMADHPTMSDEQRRQLLSFIVVGGGPTGSEFAAELHDLVKSDLTRIFPKVAPLAQITLIDASSGILSSFDASLSTYARQKFKRDGIKILLERQVKRVDRGRLVVEPDGEIPFGLLVWSTGVCSTPLVKSITCIKKDERNSFLYTNEHLRALAPQGEVEATSSSEATPSAPRVLPDVYAIGDCAQIEGVPLPATAQVAAQKGKYVASVLNGKTSPETKFTFKNMGQMAALGGGKAIVDSPQAKIHGRWAWIIWRSAYTFMSLSNRNRILVPFFWAVNRIFGRDLNRF</sequence>
<evidence type="ECO:0000313" key="10">
    <source>
        <dbReference type="Proteomes" id="UP000054845"/>
    </source>
</evidence>
<dbReference type="OrthoDB" id="9992747at2759"/>
<evidence type="ECO:0000313" key="9">
    <source>
        <dbReference type="EMBL" id="CEH14014.1"/>
    </source>
</evidence>
<protein>
    <submittedName>
        <fullName evidence="9">NADH-dehydrogenase (Ubiquinone)</fullName>
    </submittedName>
</protein>
<dbReference type="Pfam" id="PF07992">
    <property type="entry name" value="Pyr_redox_2"/>
    <property type="match status" value="1"/>
</dbReference>
<keyword evidence="4" id="KW-0560">Oxidoreductase</keyword>
<accession>A0A0P1BD73</accession>
<evidence type="ECO:0000256" key="1">
    <source>
        <dbReference type="ARBA" id="ARBA00005272"/>
    </source>
</evidence>
<evidence type="ECO:0000256" key="3">
    <source>
        <dbReference type="ARBA" id="ARBA00022827"/>
    </source>
</evidence>